<name>A0ACC0URF4_9HYPO</name>
<evidence type="ECO:0000313" key="2">
    <source>
        <dbReference type="Proteomes" id="UP001163324"/>
    </source>
</evidence>
<reference evidence="1" key="1">
    <citation type="submission" date="2022-10" db="EMBL/GenBank/DDBJ databases">
        <title>Complete Genome of Trichothecium roseum strain YXFP-22015, a Plant Pathogen Isolated from Citrus.</title>
        <authorList>
            <person name="Wang Y."/>
            <person name="Zhu L."/>
        </authorList>
    </citation>
    <scope>NUCLEOTIDE SEQUENCE</scope>
    <source>
        <strain evidence="1">YXFP-22015</strain>
    </source>
</reference>
<sequence>MVGNALETTSSTHSGAPTSSIASETADLVATGFVDGKLQLWRMSTGQLEHSLQGHRRFIKGLAISADTKMLASMAENEVRIWLLETAECMHVIPLESSSHHMSAMSPDSATIAICDKNKGFVYDLKTGQHMMSFDSPDIPFTSMVFFHDSTLLILVLEDGKIQIWNLATARCERILAIQSDRSDGETTYYSRTAVAFSHDSSLVACQSHNFTIKIVDVMTGTCVQTLDENEADLECLAFSSDSKLVASRSCDSIVRVWSVEDGRCRASVQYSGSHTSLSFGDYDTKLNMGSASFFVDDKAVAAVKSRCISADEGILLSERIRVETRASTISWRGRNILYLPAVRDVGLVVVSGETVMIGFSSGEVLFFRFCAEKLDRLLA</sequence>
<protein>
    <submittedName>
        <fullName evidence="1">Uncharacterized protein</fullName>
    </submittedName>
</protein>
<accession>A0ACC0URF4</accession>
<proteinExistence type="predicted"/>
<dbReference type="EMBL" id="CM047949">
    <property type="protein sequence ID" value="KAI9896097.1"/>
    <property type="molecule type" value="Genomic_DNA"/>
</dbReference>
<evidence type="ECO:0000313" key="1">
    <source>
        <dbReference type="EMBL" id="KAI9896097.1"/>
    </source>
</evidence>
<gene>
    <name evidence="1" type="ORF">N3K66_008997</name>
</gene>
<comment type="caution">
    <text evidence="1">The sequence shown here is derived from an EMBL/GenBank/DDBJ whole genome shotgun (WGS) entry which is preliminary data.</text>
</comment>
<dbReference type="Proteomes" id="UP001163324">
    <property type="component" value="Chromosome 10"/>
</dbReference>
<keyword evidence="2" id="KW-1185">Reference proteome</keyword>
<organism evidence="1 2">
    <name type="scientific">Trichothecium roseum</name>
    <dbReference type="NCBI Taxonomy" id="47278"/>
    <lineage>
        <taxon>Eukaryota</taxon>
        <taxon>Fungi</taxon>
        <taxon>Dikarya</taxon>
        <taxon>Ascomycota</taxon>
        <taxon>Pezizomycotina</taxon>
        <taxon>Sordariomycetes</taxon>
        <taxon>Hypocreomycetidae</taxon>
        <taxon>Hypocreales</taxon>
        <taxon>Hypocreales incertae sedis</taxon>
        <taxon>Trichothecium</taxon>
    </lineage>
</organism>